<feature type="domain" description="ATP-grasp" evidence="2">
    <location>
        <begin position="150"/>
        <end position="364"/>
    </location>
</feature>
<evidence type="ECO:0000313" key="4">
    <source>
        <dbReference type="Proteomes" id="UP000176404"/>
    </source>
</evidence>
<protein>
    <recommendedName>
        <fullName evidence="2">ATP-grasp domain-containing protein</fullName>
    </recommendedName>
</protein>
<dbReference type="GO" id="GO:0005737">
    <property type="term" value="C:cytoplasm"/>
    <property type="evidence" value="ECO:0007669"/>
    <property type="project" value="TreeGrafter"/>
</dbReference>
<proteinExistence type="predicted"/>
<gene>
    <name evidence="3" type="ORF">A2892_02510</name>
</gene>
<evidence type="ECO:0000256" key="1">
    <source>
        <dbReference type="PROSITE-ProRule" id="PRU00409"/>
    </source>
</evidence>
<dbReference type="SUPFAM" id="SSF56059">
    <property type="entry name" value="Glutathione synthetase ATP-binding domain-like"/>
    <property type="match status" value="1"/>
</dbReference>
<dbReference type="GO" id="GO:0046872">
    <property type="term" value="F:metal ion binding"/>
    <property type="evidence" value="ECO:0007669"/>
    <property type="project" value="InterPro"/>
</dbReference>
<evidence type="ECO:0000313" key="3">
    <source>
        <dbReference type="EMBL" id="OGM59495.1"/>
    </source>
</evidence>
<accession>A0A1F8B7U2</accession>
<dbReference type="PANTHER" id="PTHR21621">
    <property type="entry name" value="RIBOSOMAL PROTEIN S6 MODIFICATION PROTEIN"/>
    <property type="match status" value="1"/>
</dbReference>
<keyword evidence="1" id="KW-0067">ATP-binding</keyword>
<name>A0A1F8B7U2_9BACT</name>
<dbReference type="InterPro" id="IPR011761">
    <property type="entry name" value="ATP-grasp"/>
</dbReference>
<dbReference type="EMBL" id="MGHD01000019">
    <property type="protein sequence ID" value="OGM59495.1"/>
    <property type="molecule type" value="Genomic_DNA"/>
</dbReference>
<dbReference type="InterPro" id="IPR013651">
    <property type="entry name" value="ATP-grasp_RimK-type"/>
</dbReference>
<dbReference type="Proteomes" id="UP000176404">
    <property type="component" value="Unassembled WGS sequence"/>
</dbReference>
<reference evidence="3 4" key="1">
    <citation type="journal article" date="2016" name="Nat. Commun.">
        <title>Thousands of microbial genomes shed light on interconnected biogeochemical processes in an aquifer system.</title>
        <authorList>
            <person name="Anantharaman K."/>
            <person name="Brown C.T."/>
            <person name="Hug L.A."/>
            <person name="Sharon I."/>
            <person name="Castelle C.J."/>
            <person name="Probst A.J."/>
            <person name="Thomas B.C."/>
            <person name="Singh A."/>
            <person name="Wilkins M.J."/>
            <person name="Karaoz U."/>
            <person name="Brodie E.L."/>
            <person name="Williams K.H."/>
            <person name="Hubbard S.S."/>
            <person name="Banfield J.F."/>
        </authorList>
    </citation>
    <scope>NUCLEOTIDE SEQUENCE [LARGE SCALE GENOMIC DNA]</scope>
</reference>
<dbReference type="Gene3D" id="3.30.470.20">
    <property type="entry name" value="ATP-grasp fold, B domain"/>
    <property type="match status" value="1"/>
</dbReference>
<sequence length="401" mass="46020">MKSQGSAKQVLMAKINIFDVLIVYSDRLAKSANSLSNDILTPFPKGSNGEIYNVVYRYFLKICKKNNLKAAFTTPTDITGAGRCRSYWLFENNSWIKIRKSGYSKLIFDKFSPINKRIKTSRKLLFSSYEVKPFNHPYLFNLFFDKQKTYKKLHKFSIPTVTIKDATEESIYRALRSLNEIMLIHPHKYDFSDEIVMKNRFGAGGIRVYKFKANQTKMMMTLMKSNEKISYIIQPFVKFDKGFSYKNSQVAADIRLIYLGGKIIQTYIRMAKTGDFRCNEHQGGLLKYISKNEVPQEVVTTSNKIANVLNKKCSLYTLDFLISNNGNIYLLEGNTGPGLDWNLSIKENEIEAQKLIRIIVKELVTRVGQPILIAKKEIHNIVIEVPITGEYPIMPNGLLST</sequence>
<dbReference type="PANTHER" id="PTHR21621:SF2">
    <property type="entry name" value="COENZYME GAMMA-F420-2:ALPHA-L-GLUTAMATE LIGASE"/>
    <property type="match status" value="1"/>
</dbReference>
<dbReference type="AlphaFoldDB" id="A0A1F8B7U2"/>
<comment type="caution">
    <text evidence="3">The sequence shown here is derived from an EMBL/GenBank/DDBJ whole genome shotgun (WGS) entry which is preliminary data.</text>
</comment>
<dbReference type="PROSITE" id="PS50975">
    <property type="entry name" value="ATP_GRASP"/>
    <property type="match status" value="1"/>
</dbReference>
<dbReference type="GO" id="GO:0043774">
    <property type="term" value="F:coenzyme F420-2 alpha-glutamyl ligase activity"/>
    <property type="evidence" value="ECO:0007669"/>
    <property type="project" value="TreeGrafter"/>
</dbReference>
<dbReference type="GO" id="GO:0005524">
    <property type="term" value="F:ATP binding"/>
    <property type="evidence" value="ECO:0007669"/>
    <property type="project" value="UniProtKB-UniRule"/>
</dbReference>
<evidence type="ECO:0000259" key="2">
    <source>
        <dbReference type="PROSITE" id="PS50975"/>
    </source>
</evidence>
<keyword evidence="1" id="KW-0547">Nucleotide-binding</keyword>
<organism evidence="3 4">
    <name type="scientific">Candidatus Woesebacteria bacterium RIFCSPLOWO2_01_FULL_39_10b</name>
    <dbReference type="NCBI Taxonomy" id="1802517"/>
    <lineage>
        <taxon>Bacteria</taxon>
        <taxon>Candidatus Woeseibacteriota</taxon>
    </lineage>
</organism>
<dbReference type="Pfam" id="PF08443">
    <property type="entry name" value="RimK"/>
    <property type="match status" value="1"/>
</dbReference>
<dbReference type="STRING" id="1802517.A2892_02510"/>